<dbReference type="PANTHER" id="PTHR43537">
    <property type="entry name" value="TRANSCRIPTIONAL REGULATOR, GNTR FAMILY"/>
    <property type="match status" value="1"/>
</dbReference>
<protein>
    <submittedName>
        <fullName evidence="5">GntR family transcriptional regulator</fullName>
    </submittedName>
</protein>
<keyword evidence="6" id="KW-1185">Reference proteome</keyword>
<dbReference type="SMART" id="SM00345">
    <property type="entry name" value="HTH_GNTR"/>
    <property type="match status" value="1"/>
</dbReference>
<organism evidence="5 6">
    <name type="scientific">Roseicyclus mahoneyensis</name>
    <dbReference type="NCBI Taxonomy" id="164332"/>
    <lineage>
        <taxon>Bacteria</taxon>
        <taxon>Pseudomonadati</taxon>
        <taxon>Pseudomonadota</taxon>
        <taxon>Alphaproteobacteria</taxon>
        <taxon>Rhodobacterales</taxon>
        <taxon>Roseobacteraceae</taxon>
        <taxon>Roseicyclus</taxon>
    </lineage>
</organism>
<dbReference type="EMBL" id="QGGW01000004">
    <property type="protein sequence ID" value="PWK60621.1"/>
    <property type="molecule type" value="Genomic_DNA"/>
</dbReference>
<evidence type="ECO:0000256" key="2">
    <source>
        <dbReference type="ARBA" id="ARBA00023125"/>
    </source>
</evidence>
<evidence type="ECO:0000259" key="4">
    <source>
        <dbReference type="PROSITE" id="PS50949"/>
    </source>
</evidence>
<reference evidence="5 6" key="1">
    <citation type="submission" date="2018-05" db="EMBL/GenBank/DDBJ databases">
        <title>Genomic Encyclopedia of Type Strains, Phase IV (KMG-IV): sequencing the most valuable type-strain genomes for metagenomic binning, comparative biology and taxonomic classification.</title>
        <authorList>
            <person name="Goeker M."/>
        </authorList>
    </citation>
    <scope>NUCLEOTIDE SEQUENCE [LARGE SCALE GENOMIC DNA]</scope>
    <source>
        <strain evidence="5 6">DSM 16097</strain>
    </source>
</reference>
<dbReference type="InterPro" id="IPR000524">
    <property type="entry name" value="Tscrpt_reg_HTH_GntR"/>
</dbReference>
<gene>
    <name evidence="5" type="ORF">C7455_104258</name>
</gene>
<proteinExistence type="predicted"/>
<dbReference type="InterPro" id="IPR036388">
    <property type="entry name" value="WH-like_DNA-bd_sf"/>
</dbReference>
<keyword evidence="3" id="KW-0804">Transcription</keyword>
<dbReference type="CDD" id="cd07377">
    <property type="entry name" value="WHTH_GntR"/>
    <property type="match status" value="1"/>
</dbReference>
<dbReference type="AlphaFoldDB" id="A0A316GI30"/>
<feature type="domain" description="HTH gntR-type" evidence="4">
    <location>
        <begin position="12"/>
        <end position="80"/>
    </location>
</feature>
<dbReference type="InterPro" id="IPR008920">
    <property type="entry name" value="TF_FadR/GntR_C"/>
</dbReference>
<dbReference type="Pfam" id="PF00392">
    <property type="entry name" value="GntR"/>
    <property type="match status" value="1"/>
</dbReference>
<evidence type="ECO:0000256" key="1">
    <source>
        <dbReference type="ARBA" id="ARBA00023015"/>
    </source>
</evidence>
<keyword evidence="2" id="KW-0238">DNA-binding</keyword>
<dbReference type="SMART" id="SM00895">
    <property type="entry name" value="FCD"/>
    <property type="match status" value="1"/>
</dbReference>
<dbReference type="SUPFAM" id="SSF48008">
    <property type="entry name" value="GntR ligand-binding domain-like"/>
    <property type="match status" value="1"/>
</dbReference>
<comment type="caution">
    <text evidence="5">The sequence shown here is derived from an EMBL/GenBank/DDBJ whole genome shotgun (WGS) entry which is preliminary data.</text>
</comment>
<dbReference type="Gene3D" id="1.20.120.530">
    <property type="entry name" value="GntR ligand-binding domain-like"/>
    <property type="match status" value="1"/>
</dbReference>
<dbReference type="GO" id="GO:0003700">
    <property type="term" value="F:DNA-binding transcription factor activity"/>
    <property type="evidence" value="ECO:0007669"/>
    <property type="project" value="InterPro"/>
</dbReference>
<name>A0A316GI30_9RHOB</name>
<dbReference type="PROSITE" id="PS50949">
    <property type="entry name" value="HTH_GNTR"/>
    <property type="match status" value="1"/>
</dbReference>
<evidence type="ECO:0000313" key="6">
    <source>
        <dbReference type="Proteomes" id="UP000245708"/>
    </source>
</evidence>
<dbReference type="SUPFAM" id="SSF46785">
    <property type="entry name" value="Winged helix' DNA-binding domain"/>
    <property type="match status" value="1"/>
</dbReference>
<evidence type="ECO:0000313" key="5">
    <source>
        <dbReference type="EMBL" id="PWK60621.1"/>
    </source>
</evidence>
<sequence length="239" mass="26581">MRDELPDTDTAPDNASVARTRIRELIRQGEVEADGKLPTERELCARFGISRRSVRRALDALETEGLVWRRQGKGTFVGQPPDPNGHLAAIIAPDTDPLSVMEARLVLEPELAALAARRATGEDVARMRALADRASQAQDADAAELWDGSLHRIIARIAGNPILNTAFTIINEVRQEQRWQQERQQARSPALVAEYGRQHERIIDAIHARDEDGARTAMRDHLSALKANLERVRGREAKG</sequence>
<dbReference type="InterPro" id="IPR036390">
    <property type="entry name" value="WH_DNA-bd_sf"/>
</dbReference>
<accession>A0A316GI30</accession>
<dbReference type="PRINTS" id="PR00035">
    <property type="entry name" value="HTHGNTR"/>
</dbReference>
<dbReference type="Gene3D" id="1.10.10.10">
    <property type="entry name" value="Winged helix-like DNA-binding domain superfamily/Winged helix DNA-binding domain"/>
    <property type="match status" value="1"/>
</dbReference>
<dbReference type="Pfam" id="PF07729">
    <property type="entry name" value="FCD"/>
    <property type="match status" value="1"/>
</dbReference>
<dbReference type="Proteomes" id="UP000245708">
    <property type="component" value="Unassembled WGS sequence"/>
</dbReference>
<keyword evidence="1" id="KW-0805">Transcription regulation</keyword>
<dbReference type="GO" id="GO:0003677">
    <property type="term" value="F:DNA binding"/>
    <property type="evidence" value="ECO:0007669"/>
    <property type="project" value="UniProtKB-KW"/>
</dbReference>
<evidence type="ECO:0000256" key="3">
    <source>
        <dbReference type="ARBA" id="ARBA00023163"/>
    </source>
</evidence>
<dbReference type="PANTHER" id="PTHR43537:SF5">
    <property type="entry name" value="UXU OPERON TRANSCRIPTIONAL REGULATOR"/>
    <property type="match status" value="1"/>
</dbReference>
<dbReference type="RefSeq" id="WP_211315477.1">
    <property type="nucleotide sequence ID" value="NZ_QGGW01000004.1"/>
</dbReference>
<dbReference type="InterPro" id="IPR011711">
    <property type="entry name" value="GntR_C"/>
</dbReference>